<feature type="transmembrane region" description="Helical" evidence="1">
    <location>
        <begin position="46"/>
        <end position="64"/>
    </location>
</feature>
<dbReference type="NCBIfam" id="TIGR04411">
    <property type="entry name" value="T2SS_GspN_Lepto"/>
    <property type="match status" value="1"/>
</dbReference>
<organism evidence="2 3">
    <name type="scientific">Leptospira semungkisensis</name>
    <dbReference type="NCBI Taxonomy" id="2484985"/>
    <lineage>
        <taxon>Bacteria</taxon>
        <taxon>Pseudomonadati</taxon>
        <taxon>Spirochaetota</taxon>
        <taxon>Spirochaetia</taxon>
        <taxon>Leptospirales</taxon>
        <taxon>Leptospiraceae</taxon>
        <taxon>Leptospira</taxon>
    </lineage>
</organism>
<reference evidence="2" key="1">
    <citation type="journal article" date="2019" name="PLoS Negl. Trop. Dis.">
        <title>Revisiting the worldwide diversity of Leptospira species in the environment.</title>
        <authorList>
            <person name="Vincent A.T."/>
            <person name="Schiettekatte O."/>
            <person name="Bourhy P."/>
            <person name="Veyrier F.J."/>
            <person name="Picardeau M."/>
        </authorList>
    </citation>
    <scope>NUCLEOTIDE SEQUENCE [LARGE SCALE GENOMIC DNA]</scope>
    <source>
        <strain evidence="2">SSS9</strain>
    </source>
</reference>
<dbReference type="RefSeq" id="WP_135589183.1">
    <property type="nucleotide sequence ID" value="NZ_RQEP01000019.1"/>
</dbReference>
<gene>
    <name evidence="2" type="primary">gspN</name>
    <name evidence="2" type="ORF">EHO59_14510</name>
</gene>
<dbReference type="InterPro" id="IPR030925">
    <property type="entry name" value="T2SS_GspN_Lepto"/>
</dbReference>
<evidence type="ECO:0000313" key="3">
    <source>
        <dbReference type="Proteomes" id="UP000297453"/>
    </source>
</evidence>
<protein>
    <submittedName>
        <fullName evidence="2">Type II secretion system protein GspN</fullName>
    </submittedName>
</protein>
<keyword evidence="1" id="KW-0812">Transmembrane</keyword>
<name>A0A4R9FL14_9LEPT</name>
<dbReference type="EMBL" id="RQEP01000019">
    <property type="protein sequence ID" value="TGJ99090.1"/>
    <property type="molecule type" value="Genomic_DNA"/>
</dbReference>
<keyword evidence="1" id="KW-0472">Membrane</keyword>
<evidence type="ECO:0000256" key="1">
    <source>
        <dbReference type="SAM" id="Phobius"/>
    </source>
</evidence>
<proteinExistence type="predicted"/>
<dbReference type="OrthoDB" id="344479at2"/>
<keyword evidence="3" id="KW-1185">Reference proteome</keyword>
<dbReference type="Proteomes" id="UP000297453">
    <property type="component" value="Unassembled WGS sequence"/>
</dbReference>
<keyword evidence="1" id="KW-1133">Transmembrane helix</keyword>
<sequence>MPREKNIEEEEIISNEEEEFLTMELEDLPPEDAEEDAPRFSLKQKLILIGSGIFSFLLFLILLFPYENIVRQVLNSSSNQPSMVFFRELSVSVLLGEVSVKSLEIMGQSFKMRANKAEIQAGLISLMRKKINGDFDISGIKVEYDGDQVGTIDALEGHLKLDSLIVPASRYSGSFSLKMPDGSRGFLPGMPELPVLGKVENFRINKIMINSKLDQGNLDFEEFLIDTSIGRLDLHGNLRLADNFANSQLNLRICFELERDFASEREDIAGMLALLEKSGGGKCLPITGLVQRPEVKIPGLNGPPSLPNGGLVP</sequence>
<dbReference type="AlphaFoldDB" id="A0A4R9FL14"/>
<accession>A0A4R9FL14</accession>
<comment type="caution">
    <text evidence="2">The sequence shown here is derived from an EMBL/GenBank/DDBJ whole genome shotgun (WGS) entry which is preliminary data.</text>
</comment>
<evidence type="ECO:0000313" key="2">
    <source>
        <dbReference type="EMBL" id="TGJ99090.1"/>
    </source>
</evidence>